<dbReference type="AlphaFoldDB" id="A0A2T9WLG1"/>
<sequence length="91" mass="11017">MLHAIREIDRNGREIYKCPLCGHVFVNSKKYSRHLMKSHLRNVTMNKRKWKKFMKQLLLINIKEKSNIELTNYEKYLKIKAKLNNIKLDSE</sequence>
<dbReference type="RefSeq" id="WP_228615436.1">
    <property type="nucleotide sequence ID" value="NZ_QEFP02000014.1"/>
</dbReference>
<dbReference type="EMBL" id="QEFP01000005">
    <property type="protein sequence ID" value="PVU68668.1"/>
    <property type="molecule type" value="Genomic_DNA"/>
</dbReference>
<gene>
    <name evidence="2" type="ORF">DDW03_002225</name>
    <name evidence="3" type="ORF">DDW03_01585</name>
</gene>
<dbReference type="SUPFAM" id="SSF57667">
    <property type="entry name" value="beta-beta-alpha zinc fingers"/>
    <property type="match status" value="1"/>
</dbReference>
<accession>A0A2T9WLG1</accession>
<reference evidence="2" key="3">
    <citation type="submission" date="2017-05" db="EMBL/GenBank/DDBJ databases">
        <authorList>
            <person name="Munson-Mcgee J.H."/>
        </authorList>
    </citation>
    <scope>NUCLEOTIDE SEQUENCE</scope>
    <source>
        <strain evidence="2">SCGC AB-777_F03</strain>
    </source>
</reference>
<dbReference type="PROSITE" id="PS50157">
    <property type="entry name" value="ZINC_FINGER_C2H2_2"/>
    <property type="match status" value="1"/>
</dbReference>
<dbReference type="EMBL" id="QEFP02000014">
    <property type="protein sequence ID" value="MCC5447211.1"/>
    <property type="molecule type" value="Genomic_DNA"/>
</dbReference>
<evidence type="ECO:0000259" key="1">
    <source>
        <dbReference type="PROSITE" id="PS50157"/>
    </source>
</evidence>
<feature type="domain" description="C2H2-type" evidence="1">
    <location>
        <begin position="16"/>
        <end position="44"/>
    </location>
</feature>
<dbReference type="SMART" id="SM00355">
    <property type="entry name" value="ZnF_C2H2"/>
    <property type="match status" value="1"/>
</dbReference>
<reference evidence="3" key="2">
    <citation type="submission" date="2017-05" db="EMBL/GenBank/DDBJ databases">
        <authorList>
            <person name="Song R."/>
            <person name="Chenine A.L."/>
            <person name="Ruprecht R.M."/>
        </authorList>
    </citation>
    <scope>NUCLEOTIDE SEQUENCE</scope>
    <source>
        <strain evidence="3">SCGC AB-777_F03</strain>
    </source>
</reference>
<reference evidence="3" key="1">
    <citation type="journal article" date="2015" name="Appl. Environ. Microbiol.">
        <title>Nanoarchaeota, Their Sulfolobales Host, and Nanoarchaeota Virus Distribution across Yellowstone National Park Hot Springs.</title>
        <authorList>
            <person name="Munson-McGee J.H."/>
            <person name="Field E.K."/>
            <person name="Bateson M."/>
            <person name="Rooney C."/>
            <person name="Stepanauskas R."/>
            <person name="Young M.J."/>
        </authorList>
    </citation>
    <scope>NUCLEOTIDE SEQUENCE [LARGE SCALE GENOMIC DNA]</scope>
    <source>
        <strain evidence="3">SCGC AB-777_F03</strain>
    </source>
</reference>
<dbReference type="PROSITE" id="PS00028">
    <property type="entry name" value="ZINC_FINGER_C2H2_1"/>
    <property type="match status" value="1"/>
</dbReference>
<proteinExistence type="predicted"/>
<protein>
    <recommendedName>
        <fullName evidence="1">C2H2-type domain-containing protein</fullName>
    </recommendedName>
</protein>
<name>A0A2T9WLG1_NANST</name>
<comment type="caution">
    <text evidence="3">The sequence shown here is derived from an EMBL/GenBank/DDBJ whole genome shotgun (WGS) entry which is preliminary data.</text>
</comment>
<evidence type="ECO:0000313" key="3">
    <source>
        <dbReference type="EMBL" id="PVU68668.1"/>
    </source>
</evidence>
<dbReference type="Proteomes" id="UP000245509">
    <property type="component" value="Unassembled WGS sequence"/>
</dbReference>
<dbReference type="InterPro" id="IPR013087">
    <property type="entry name" value="Znf_C2H2_type"/>
</dbReference>
<reference evidence="2" key="4">
    <citation type="submission" date="2021-11" db="EMBL/GenBank/DDBJ databases">
        <authorList>
            <person name="Munson-Mcgee J."/>
            <person name="Field E."/>
            <person name="Bateson M."/>
            <person name="Rooney C."/>
            <person name="Stepanauskas R."/>
            <person name="Young M."/>
        </authorList>
    </citation>
    <scope>NUCLEOTIDE SEQUENCE</scope>
    <source>
        <strain evidence="2">SCGC AB-777_F03</strain>
    </source>
</reference>
<evidence type="ECO:0000313" key="2">
    <source>
        <dbReference type="EMBL" id="MCC5447211.1"/>
    </source>
</evidence>
<organism evidence="3">
    <name type="scientific">Nanobsidianus stetteri</name>
    <dbReference type="NCBI Taxonomy" id="1294122"/>
    <lineage>
        <taxon>Archaea</taxon>
        <taxon>Nanobdellota</taxon>
        <taxon>Candidatus Nanoarchaeia</taxon>
        <taxon>Nanoarchaeales</taxon>
        <taxon>Nanopusillaceae</taxon>
        <taxon>Candidatus Nanobsidianus</taxon>
    </lineage>
</organism>
<dbReference type="InterPro" id="IPR036236">
    <property type="entry name" value="Znf_C2H2_sf"/>
</dbReference>